<feature type="transmembrane region" description="Helical" evidence="7">
    <location>
        <begin position="335"/>
        <end position="355"/>
    </location>
</feature>
<evidence type="ECO:0000259" key="8">
    <source>
        <dbReference type="Pfam" id="PF06738"/>
    </source>
</evidence>
<reference evidence="10 11" key="1">
    <citation type="submission" date="2020-09" db="EMBL/GenBank/DDBJ databases">
        <title>Investigation of environmental microbes.</title>
        <authorList>
            <person name="Ou Y."/>
            <person name="Kang Q."/>
        </authorList>
    </citation>
    <scope>NUCLEOTIDE SEQUENCE [LARGE SCALE GENOMIC DNA]</scope>
    <source>
        <strain evidence="10 11">KJZ-14</strain>
    </source>
</reference>
<feature type="transmembrane region" description="Helical" evidence="7">
    <location>
        <begin position="214"/>
        <end position="236"/>
    </location>
</feature>
<evidence type="ECO:0000256" key="2">
    <source>
        <dbReference type="ARBA" id="ARBA00022475"/>
    </source>
</evidence>
<dbReference type="PANTHER" id="PTHR34390">
    <property type="entry name" value="UPF0442 PROTEIN YJJB-RELATED"/>
    <property type="match status" value="1"/>
</dbReference>
<protein>
    <submittedName>
        <fullName evidence="10">Threonine/serine exporter family protein</fullName>
    </submittedName>
</protein>
<gene>
    <name evidence="10" type="ORF">IDM49_04140</name>
</gene>
<keyword evidence="4 7" id="KW-1133">Transmembrane helix</keyword>
<evidence type="ECO:0000256" key="7">
    <source>
        <dbReference type="SAM" id="Phobius"/>
    </source>
</evidence>
<dbReference type="RefSeq" id="WP_168613795.1">
    <property type="nucleotide sequence ID" value="NZ_BAAAOX010000010.1"/>
</dbReference>
<dbReference type="GO" id="GO:0022857">
    <property type="term" value="F:transmembrane transporter activity"/>
    <property type="evidence" value="ECO:0007669"/>
    <property type="project" value="InterPro"/>
</dbReference>
<evidence type="ECO:0000256" key="3">
    <source>
        <dbReference type="ARBA" id="ARBA00022692"/>
    </source>
</evidence>
<feature type="transmembrane region" description="Helical" evidence="7">
    <location>
        <begin position="248"/>
        <end position="269"/>
    </location>
</feature>
<feature type="transmembrane region" description="Helical" evidence="7">
    <location>
        <begin position="311"/>
        <end position="329"/>
    </location>
</feature>
<dbReference type="PANTHER" id="PTHR34390:SF2">
    <property type="entry name" value="SUCCINATE TRANSPORTER SUBUNIT YJJP-RELATED"/>
    <property type="match status" value="1"/>
</dbReference>
<dbReference type="GO" id="GO:0015744">
    <property type="term" value="P:succinate transport"/>
    <property type="evidence" value="ECO:0007669"/>
    <property type="project" value="TreeGrafter"/>
</dbReference>
<evidence type="ECO:0000313" key="11">
    <source>
        <dbReference type="Proteomes" id="UP000516404"/>
    </source>
</evidence>
<keyword evidence="2" id="KW-1003">Cell membrane</keyword>
<dbReference type="AlphaFoldDB" id="A0A7H2BFL6"/>
<feature type="transmembrane region" description="Helical" evidence="7">
    <location>
        <begin position="128"/>
        <end position="146"/>
    </location>
</feature>
<comment type="similarity">
    <text evidence="6">Belongs to the ThrE exporter (TC 2.A.79) family.</text>
</comment>
<feature type="transmembrane region" description="Helical" evidence="7">
    <location>
        <begin position="181"/>
        <end position="202"/>
    </location>
</feature>
<dbReference type="Pfam" id="PF12821">
    <property type="entry name" value="ThrE_2"/>
    <property type="match status" value="1"/>
</dbReference>
<dbReference type="InterPro" id="IPR050539">
    <property type="entry name" value="ThrE_Dicarb/AminoAcid_Exp"/>
</dbReference>
<proteinExistence type="inferred from homology"/>
<dbReference type="KEGG" id="rter:IDM49_04140"/>
<feature type="transmembrane region" description="Helical" evidence="7">
    <location>
        <begin position="281"/>
        <end position="304"/>
    </location>
</feature>
<keyword evidence="11" id="KW-1185">Reference proteome</keyword>
<evidence type="ECO:0000256" key="4">
    <source>
        <dbReference type="ARBA" id="ARBA00022989"/>
    </source>
</evidence>
<dbReference type="Pfam" id="PF06738">
    <property type="entry name" value="ThrE"/>
    <property type="match status" value="1"/>
</dbReference>
<keyword evidence="3 7" id="KW-0812">Transmembrane</keyword>
<name>A0A7H2BFL6_9MICC</name>
<evidence type="ECO:0000256" key="5">
    <source>
        <dbReference type="ARBA" id="ARBA00023136"/>
    </source>
</evidence>
<feature type="transmembrane region" description="Helical" evidence="7">
    <location>
        <begin position="397"/>
        <end position="417"/>
    </location>
</feature>
<evidence type="ECO:0000256" key="1">
    <source>
        <dbReference type="ARBA" id="ARBA00004651"/>
    </source>
</evidence>
<evidence type="ECO:0000259" key="9">
    <source>
        <dbReference type="Pfam" id="PF12821"/>
    </source>
</evidence>
<dbReference type="InterPro" id="IPR010619">
    <property type="entry name" value="ThrE-like_N"/>
</dbReference>
<dbReference type="Proteomes" id="UP000516404">
    <property type="component" value="Chromosome"/>
</dbReference>
<feature type="domain" description="Threonine/Serine exporter ThrE" evidence="9">
    <location>
        <begin position="290"/>
        <end position="419"/>
    </location>
</feature>
<feature type="domain" description="Threonine/serine exporter-like N-terminal" evidence="8">
    <location>
        <begin position="26"/>
        <end position="264"/>
    </location>
</feature>
<dbReference type="GeneID" id="96623414"/>
<organism evidence="10 11">
    <name type="scientific">Rothia terrae</name>
    <dbReference type="NCBI Taxonomy" id="396015"/>
    <lineage>
        <taxon>Bacteria</taxon>
        <taxon>Bacillati</taxon>
        <taxon>Actinomycetota</taxon>
        <taxon>Actinomycetes</taxon>
        <taxon>Micrococcales</taxon>
        <taxon>Micrococcaceae</taxon>
        <taxon>Rothia</taxon>
    </lineage>
</organism>
<keyword evidence="5 7" id="KW-0472">Membrane</keyword>
<dbReference type="GO" id="GO:0005886">
    <property type="term" value="C:plasma membrane"/>
    <property type="evidence" value="ECO:0007669"/>
    <property type="project" value="UniProtKB-SubCell"/>
</dbReference>
<evidence type="ECO:0000256" key="6">
    <source>
        <dbReference type="ARBA" id="ARBA00034125"/>
    </source>
</evidence>
<evidence type="ECO:0000313" key="10">
    <source>
        <dbReference type="EMBL" id="QNV38462.1"/>
    </source>
</evidence>
<dbReference type="EMBL" id="CP061539">
    <property type="protein sequence ID" value="QNV38462.1"/>
    <property type="molecule type" value="Genomic_DNA"/>
</dbReference>
<feature type="transmembrane region" description="Helical" evidence="7">
    <location>
        <begin position="367"/>
        <end position="385"/>
    </location>
</feature>
<accession>A0A7H2BFL6</accession>
<dbReference type="InterPro" id="IPR024528">
    <property type="entry name" value="ThrE_2"/>
</dbReference>
<comment type="subcellular location">
    <subcellularLocation>
        <location evidence="1">Cell membrane</location>
        <topology evidence="1">Multi-pass membrane protein</topology>
    </subcellularLocation>
</comment>
<sequence>MDDFTRSITLGSSRLQHEELVQQSAVVMRLGMMLMASGASAYRVKSSMARLARAVGLTEHHAQVSFTEISTTSYAKGFYRTEISEQRAVGINAHRIDALGEFVSALPSQISPAVANRTLDRIEALPKLYAPWLLALIAGIACAAFAFMNRGGLLECTVVFFAACAGQFLRSQLLHRHINHMAVWILCGVLSAGLYIAVMTGFSSAGLISADHMVGFISSVLFLVPGFPLVTGMLDLARMDISAGLSRLTYVVLMLMSASFAIWLLSFLFDVPLSTAPDLGLPVLALVALQIIASFCAAVGFAMLFNATPLACTWAGVIAALVNPARVWLTDAGLAPQLSVAIAAFVAGLLAEVIAPLHHRQISRVSLSVPAVVTMVPGVLFYMSMAHFSNGDVTSALAGMVQVILVFAAIGMGLAAARLMMDKNWLYDRDTQKLGSLRADQHMR</sequence>
<feature type="transmembrane region" description="Helical" evidence="7">
    <location>
        <begin position="152"/>
        <end position="169"/>
    </location>
</feature>